<evidence type="ECO:0000313" key="2">
    <source>
        <dbReference type="EnsemblMetazoa" id="SCAU009192-PA"/>
    </source>
</evidence>
<name>A0A1I8PLG0_STOCA</name>
<keyword evidence="3" id="KW-1185">Reference proteome</keyword>
<feature type="chain" id="PRO_5009326832" evidence="1">
    <location>
        <begin position="25"/>
        <end position="239"/>
    </location>
</feature>
<evidence type="ECO:0000256" key="1">
    <source>
        <dbReference type="SAM" id="SignalP"/>
    </source>
</evidence>
<accession>A0A1I8PLG0</accession>
<dbReference type="Proteomes" id="UP000095300">
    <property type="component" value="Unassembled WGS sequence"/>
</dbReference>
<dbReference type="EnsemblMetazoa" id="SCAU009192-RA">
    <property type="protein sequence ID" value="SCAU009192-PA"/>
    <property type="gene ID" value="SCAU009192"/>
</dbReference>
<organism evidence="2 3">
    <name type="scientific">Stomoxys calcitrans</name>
    <name type="common">Stable fly</name>
    <name type="synonym">Conops calcitrans</name>
    <dbReference type="NCBI Taxonomy" id="35570"/>
    <lineage>
        <taxon>Eukaryota</taxon>
        <taxon>Metazoa</taxon>
        <taxon>Ecdysozoa</taxon>
        <taxon>Arthropoda</taxon>
        <taxon>Hexapoda</taxon>
        <taxon>Insecta</taxon>
        <taxon>Pterygota</taxon>
        <taxon>Neoptera</taxon>
        <taxon>Endopterygota</taxon>
        <taxon>Diptera</taxon>
        <taxon>Brachycera</taxon>
        <taxon>Muscomorpha</taxon>
        <taxon>Muscoidea</taxon>
        <taxon>Muscidae</taxon>
        <taxon>Stomoxys</taxon>
    </lineage>
</organism>
<gene>
    <name evidence="2" type="primary">106090366</name>
</gene>
<protein>
    <submittedName>
        <fullName evidence="2">Uncharacterized protein</fullName>
    </submittedName>
</protein>
<dbReference type="KEGG" id="scac:106090366"/>
<keyword evidence="1" id="KW-0732">Signal</keyword>
<dbReference type="VEuPathDB" id="VectorBase:SCAU009192"/>
<sequence length="239" mass="27411">MALFFYKSLGFCVIVVCTLGIVKSAGEYNQKDQHYADVLKLTQEAQTLQTKLGGLKKRSLNQLKILENSGFCQKESPLPDHCHQHFVFFEAVNVKYQIFEEHVVTKLIGLQNDQSLNFQEILKNCFSSELVSVDNDMPKPLKEISEKMHTLEKRLISLTHLRLLLEEQSTRRIQLLQAIGTKLSQNEATLKGFEKNIACSKRVIDEIRTESSLNYYHRLPMNIILGKNIKSRVSQAITK</sequence>
<reference evidence="2" key="1">
    <citation type="submission" date="2020-05" db="UniProtKB">
        <authorList>
            <consortium name="EnsemblMetazoa"/>
        </authorList>
    </citation>
    <scope>IDENTIFICATION</scope>
    <source>
        <strain evidence="2">USDA</strain>
    </source>
</reference>
<dbReference type="AlphaFoldDB" id="A0A1I8PLG0"/>
<evidence type="ECO:0000313" key="3">
    <source>
        <dbReference type="Proteomes" id="UP000095300"/>
    </source>
</evidence>
<feature type="signal peptide" evidence="1">
    <location>
        <begin position="1"/>
        <end position="24"/>
    </location>
</feature>
<proteinExistence type="predicted"/>